<keyword evidence="3" id="KW-1185">Reference proteome</keyword>
<comment type="caution">
    <text evidence="2">The sequence shown here is derived from an EMBL/GenBank/DDBJ whole genome shotgun (WGS) entry which is preliminary data.</text>
</comment>
<proteinExistence type="predicted"/>
<protein>
    <submittedName>
        <fullName evidence="2">Uncharacterized protein</fullName>
    </submittedName>
</protein>
<accession>A0ABR4HCF0</accession>
<sequence>MDSIRSTSNASQSSSSELSCSELSSFGSEFGDPLEHMAKEVKQQPYTTYRSLQRLLERLQQALEQDKTRDQYLVFTSVPPAQFSKLSRSQTRKHCRFSYNIETGILIAKAMIMPTHVAAGEFDVRIVIKLAAMNVLHEITACRSTIVTAGNWQKGADCSWAPAETHAGLSFVVEVGLSESAQRLVIDAHGWLENSSSVKLVVTMTIGCDNAEIILRRWELFPRRSGILTRASPHSAQCTAFVKISRTNNTTSVTGASTLDGITTMTKQLVLPFDKVMNRPPNQPLERDIVITQQDLEGFAEKLWLEQGLL</sequence>
<dbReference type="Proteomes" id="UP001610334">
    <property type="component" value="Unassembled WGS sequence"/>
</dbReference>
<reference evidence="2 3" key="1">
    <citation type="submission" date="2024-07" db="EMBL/GenBank/DDBJ databases">
        <title>Section-level genome sequencing and comparative genomics of Aspergillus sections Usti and Cavernicolus.</title>
        <authorList>
            <consortium name="Lawrence Berkeley National Laboratory"/>
            <person name="Nybo J.L."/>
            <person name="Vesth T.C."/>
            <person name="Theobald S."/>
            <person name="Frisvad J.C."/>
            <person name="Larsen T.O."/>
            <person name="Kjaerboelling I."/>
            <person name="Rothschild-Mancinelli K."/>
            <person name="Lyhne E.K."/>
            <person name="Kogle M.E."/>
            <person name="Barry K."/>
            <person name="Clum A."/>
            <person name="Na H."/>
            <person name="Ledsgaard L."/>
            <person name="Lin J."/>
            <person name="Lipzen A."/>
            <person name="Kuo A."/>
            <person name="Riley R."/>
            <person name="Mondo S."/>
            <person name="Labutti K."/>
            <person name="Haridas S."/>
            <person name="Pangalinan J."/>
            <person name="Salamov A.A."/>
            <person name="Simmons B.A."/>
            <person name="Magnuson J.K."/>
            <person name="Chen J."/>
            <person name="Drula E."/>
            <person name="Henrissat B."/>
            <person name="Wiebenga A."/>
            <person name="Lubbers R.J."/>
            <person name="Gomes A.C."/>
            <person name="Makela M.R."/>
            <person name="Stajich J."/>
            <person name="Grigoriev I.V."/>
            <person name="Mortensen U.H."/>
            <person name="De Vries R.P."/>
            <person name="Baker S.E."/>
            <person name="Andersen M.R."/>
        </authorList>
    </citation>
    <scope>NUCLEOTIDE SEQUENCE [LARGE SCALE GENOMIC DNA]</scope>
    <source>
        <strain evidence="2 3">CBS 588.65</strain>
    </source>
</reference>
<feature type="region of interest" description="Disordered" evidence="1">
    <location>
        <begin position="1"/>
        <end position="26"/>
    </location>
</feature>
<evidence type="ECO:0000256" key="1">
    <source>
        <dbReference type="SAM" id="MobiDB-lite"/>
    </source>
</evidence>
<gene>
    <name evidence="2" type="ORF">BJX63DRAFT_395124</name>
</gene>
<evidence type="ECO:0000313" key="3">
    <source>
        <dbReference type="Proteomes" id="UP001610334"/>
    </source>
</evidence>
<name>A0ABR4HCF0_9EURO</name>
<evidence type="ECO:0000313" key="2">
    <source>
        <dbReference type="EMBL" id="KAL2813156.1"/>
    </source>
</evidence>
<organism evidence="2 3">
    <name type="scientific">Aspergillus granulosus</name>
    <dbReference type="NCBI Taxonomy" id="176169"/>
    <lineage>
        <taxon>Eukaryota</taxon>
        <taxon>Fungi</taxon>
        <taxon>Dikarya</taxon>
        <taxon>Ascomycota</taxon>
        <taxon>Pezizomycotina</taxon>
        <taxon>Eurotiomycetes</taxon>
        <taxon>Eurotiomycetidae</taxon>
        <taxon>Eurotiales</taxon>
        <taxon>Aspergillaceae</taxon>
        <taxon>Aspergillus</taxon>
        <taxon>Aspergillus subgen. Nidulantes</taxon>
    </lineage>
</organism>
<dbReference type="EMBL" id="JBFXLT010000042">
    <property type="protein sequence ID" value="KAL2813156.1"/>
    <property type="molecule type" value="Genomic_DNA"/>
</dbReference>